<evidence type="ECO:0000256" key="6">
    <source>
        <dbReference type="PROSITE-ProRule" id="PRU01263"/>
    </source>
</evidence>
<keyword evidence="9" id="KW-1185">Reference proteome</keyword>
<proteinExistence type="predicted"/>
<dbReference type="PROSITE" id="PS51915">
    <property type="entry name" value="ZAD"/>
    <property type="match status" value="1"/>
</dbReference>
<dbReference type="GeneID" id="113516430"/>
<dbReference type="Gene3D" id="3.30.160.60">
    <property type="entry name" value="Classic Zinc Finger"/>
    <property type="match status" value="7"/>
</dbReference>
<dbReference type="Pfam" id="PF00096">
    <property type="entry name" value="zf-C2H2"/>
    <property type="match status" value="4"/>
</dbReference>
<keyword evidence="1 6" id="KW-0479">Metal-binding</keyword>
<name>A0ABM3MNV2_GALME</name>
<feature type="domain" description="C2H2-type" evidence="7">
    <location>
        <begin position="480"/>
        <end position="503"/>
    </location>
</feature>
<feature type="domain" description="ZAD" evidence="8">
    <location>
        <begin position="3"/>
        <end position="74"/>
    </location>
</feature>
<keyword evidence="2" id="KW-0677">Repeat</keyword>
<feature type="domain" description="C2H2-type" evidence="7">
    <location>
        <begin position="277"/>
        <end position="305"/>
    </location>
</feature>
<feature type="domain" description="C2H2-type" evidence="7">
    <location>
        <begin position="307"/>
        <end position="334"/>
    </location>
</feature>
<feature type="domain" description="C2H2-type" evidence="7">
    <location>
        <begin position="395"/>
        <end position="422"/>
    </location>
</feature>
<dbReference type="Pfam" id="PF07776">
    <property type="entry name" value="zf-AD"/>
    <property type="match status" value="1"/>
</dbReference>
<feature type="binding site" evidence="6">
    <location>
        <position position="50"/>
    </location>
    <ligand>
        <name>Zn(2+)</name>
        <dbReference type="ChEBI" id="CHEBI:29105"/>
    </ligand>
</feature>
<evidence type="ECO:0000313" key="9">
    <source>
        <dbReference type="Proteomes" id="UP001652740"/>
    </source>
</evidence>
<keyword evidence="4 6" id="KW-0862">Zinc</keyword>
<feature type="domain" description="C2H2-type" evidence="7">
    <location>
        <begin position="335"/>
        <end position="363"/>
    </location>
</feature>
<organism evidence="9 10">
    <name type="scientific">Galleria mellonella</name>
    <name type="common">Greater wax moth</name>
    <dbReference type="NCBI Taxonomy" id="7137"/>
    <lineage>
        <taxon>Eukaryota</taxon>
        <taxon>Metazoa</taxon>
        <taxon>Ecdysozoa</taxon>
        <taxon>Arthropoda</taxon>
        <taxon>Hexapoda</taxon>
        <taxon>Insecta</taxon>
        <taxon>Pterygota</taxon>
        <taxon>Neoptera</taxon>
        <taxon>Endopterygota</taxon>
        <taxon>Lepidoptera</taxon>
        <taxon>Glossata</taxon>
        <taxon>Ditrysia</taxon>
        <taxon>Pyraloidea</taxon>
        <taxon>Pyralidae</taxon>
        <taxon>Galleriinae</taxon>
        <taxon>Galleria</taxon>
    </lineage>
</organism>
<dbReference type="PROSITE" id="PS50157">
    <property type="entry name" value="ZINC_FINGER_C2H2_2"/>
    <property type="match status" value="10"/>
</dbReference>
<dbReference type="InterPro" id="IPR036236">
    <property type="entry name" value="Znf_C2H2_sf"/>
</dbReference>
<evidence type="ECO:0000256" key="3">
    <source>
        <dbReference type="ARBA" id="ARBA00022771"/>
    </source>
</evidence>
<evidence type="ECO:0000256" key="2">
    <source>
        <dbReference type="ARBA" id="ARBA00022737"/>
    </source>
</evidence>
<feature type="binding site" evidence="6">
    <location>
        <position position="8"/>
    </location>
    <ligand>
        <name>Zn(2+)</name>
        <dbReference type="ChEBI" id="CHEBI:29105"/>
    </ligand>
</feature>
<feature type="binding site" evidence="6">
    <location>
        <position position="47"/>
    </location>
    <ligand>
        <name>Zn(2+)</name>
        <dbReference type="ChEBI" id="CHEBI:29105"/>
    </ligand>
</feature>
<accession>A0ABM3MNV2</accession>
<protein>
    <submittedName>
        <fullName evidence="10">Zinc finger protein 33B-like</fullName>
    </submittedName>
</protein>
<keyword evidence="3 5" id="KW-0863">Zinc-finger</keyword>
<gene>
    <name evidence="10" type="primary">LOC113516430</name>
</gene>
<dbReference type="SUPFAM" id="SSF57667">
    <property type="entry name" value="beta-beta-alpha zinc fingers"/>
    <property type="match status" value="5"/>
</dbReference>
<dbReference type="SUPFAM" id="SSF57716">
    <property type="entry name" value="Glucocorticoid receptor-like (DNA-binding domain)"/>
    <property type="match status" value="1"/>
</dbReference>
<sequence length="503" mass="57852">MEDICRLCLNVQTTQTMSKLNVELLEKINTCISVNIMDDEHLPNHLCPVCMEKVEDIYTFQKIITENQNTLISYFIKGQDDLNNFYIKIKNKIKLKGEICDIDNKENKLLNNSQITSNCKEIYNTGIKIETIDSDVENSIYYSSEDELTLSSIKKAKEGDCTVIIEKDKGDLNENFKCLMCFELLESKVDLLKHYNGHTNKETGRKSDISYSILSANGISIYKCNKCSKEYSHKKGINRHIAGHTEIRPFICKICGRTYKTVSEIVRHGRAHNGSKLYCSYQCGYSTVYMGALKAHHRRHNKSEYKYKCDKCGKGFQVKTWYEQHQNVHNGLKPFVCDLCGVAFHMDRYLTAHRSAVHPQSSRLKRYICVHCSLPCDSMKSLTDHLKEHGIVTNFLCDICGKTLANSEQMKFHKRKHLGERPFTCSTCNKSFPKKFNLQVHERTHTGERAHPCGRCGKRFTQRSTLHRHIARQHAGSDLLKCGKCQEEFASRSQLNSHRKSCA</sequence>
<feature type="domain" description="C2H2-type" evidence="7">
    <location>
        <begin position="222"/>
        <end position="249"/>
    </location>
</feature>
<evidence type="ECO:0000256" key="1">
    <source>
        <dbReference type="ARBA" id="ARBA00022723"/>
    </source>
</evidence>
<feature type="domain" description="C2H2-type" evidence="7">
    <location>
        <begin position="250"/>
        <end position="277"/>
    </location>
</feature>
<evidence type="ECO:0000256" key="4">
    <source>
        <dbReference type="ARBA" id="ARBA00022833"/>
    </source>
</evidence>
<dbReference type="PANTHER" id="PTHR24379">
    <property type="entry name" value="KRAB AND ZINC FINGER DOMAIN-CONTAINING"/>
    <property type="match status" value="1"/>
</dbReference>
<feature type="domain" description="C2H2-type" evidence="7">
    <location>
        <begin position="423"/>
        <end position="450"/>
    </location>
</feature>
<reference evidence="10" key="1">
    <citation type="submission" date="2025-08" db="UniProtKB">
        <authorList>
            <consortium name="RefSeq"/>
        </authorList>
    </citation>
    <scope>IDENTIFICATION</scope>
    <source>
        <tissue evidence="10">Whole larvae</tissue>
    </source>
</reference>
<evidence type="ECO:0000259" key="8">
    <source>
        <dbReference type="PROSITE" id="PS51915"/>
    </source>
</evidence>
<evidence type="ECO:0000259" key="7">
    <source>
        <dbReference type="PROSITE" id="PS50157"/>
    </source>
</evidence>
<feature type="domain" description="C2H2-type" evidence="7">
    <location>
        <begin position="451"/>
        <end position="479"/>
    </location>
</feature>
<dbReference type="PROSITE" id="PS00028">
    <property type="entry name" value="ZINC_FINGER_C2H2_1"/>
    <property type="match status" value="8"/>
</dbReference>
<dbReference type="PANTHER" id="PTHR24379:SF127">
    <property type="entry name" value="BLOODY FINGERS-RELATED"/>
    <property type="match status" value="1"/>
</dbReference>
<dbReference type="RefSeq" id="XP_052753062.1">
    <property type="nucleotide sequence ID" value="XM_052897102.1"/>
</dbReference>
<dbReference type="SMART" id="SM00355">
    <property type="entry name" value="ZnF_C2H2"/>
    <property type="match status" value="11"/>
</dbReference>
<dbReference type="SMART" id="SM00868">
    <property type="entry name" value="zf-AD"/>
    <property type="match status" value="1"/>
</dbReference>
<dbReference type="InterPro" id="IPR012934">
    <property type="entry name" value="Znf_AD"/>
</dbReference>
<evidence type="ECO:0000256" key="5">
    <source>
        <dbReference type="PROSITE-ProRule" id="PRU00042"/>
    </source>
</evidence>
<evidence type="ECO:0000313" key="10">
    <source>
        <dbReference type="RefSeq" id="XP_052753062.1"/>
    </source>
</evidence>
<dbReference type="Proteomes" id="UP001652740">
    <property type="component" value="Unplaced"/>
</dbReference>
<dbReference type="Gene3D" id="3.40.1800.20">
    <property type="match status" value="1"/>
</dbReference>
<feature type="domain" description="C2H2-type" evidence="7">
    <location>
        <begin position="176"/>
        <end position="203"/>
    </location>
</feature>
<dbReference type="InterPro" id="IPR013087">
    <property type="entry name" value="Znf_C2H2_type"/>
</dbReference>
<feature type="binding site" evidence="6">
    <location>
        <position position="5"/>
    </location>
    <ligand>
        <name>Zn(2+)</name>
        <dbReference type="ChEBI" id="CHEBI:29105"/>
    </ligand>
</feature>